<organism evidence="2 3">
    <name type="scientific">Kaistia geumhonensis</name>
    <dbReference type="NCBI Taxonomy" id="410839"/>
    <lineage>
        <taxon>Bacteria</taxon>
        <taxon>Pseudomonadati</taxon>
        <taxon>Pseudomonadota</taxon>
        <taxon>Alphaproteobacteria</taxon>
        <taxon>Hyphomicrobiales</taxon>
        <taxon>Kaistiaceae</taxon>
        <taxon>Kaistia</taxon>
    </lineage>
</organism>
<accession>A0ABU0M477</accession>
<dbReference type="Pfam" id="PF13801">
    <property type="entry name" value="Metal_resist"/>
    <property type="match status" value="1"/>
</dbReference>
<evidence type="ECO:0000256" key="1">
    <source>
        <dbReference type="SAM" id="Phobius"/>
    </source>
</evidence>
<evidence type="ECO:0000313" key="3">
    <source>
        <dbReference type="Proteomes" id="UP001223743"/>
    </source>
</evidence>
<sequence>MARTVQPRRRRISWLWVALVLSLAVNAFVLGAFVTERIGVRKGDGGPRVVRMELRWLKDRLPPEAVDKIETSLSGLKPDIVARIDRLKTLRAELATLAAAPEPDRAAIDANLREIRLEVGAMQEQIQSRTFDAVLALPPADRAPLAKPAAN</sequence>
<dbReference type="Proteomes" id="UP001223743">
    <property type="component" value="Unassembled WGS sequence"/>
</dbReference>
<protein>
    <submittedName>
        <fullName evidence="2">Membrane protein</fullName>
    </submittedName>
</protein>
<keyword evidence="1" id="KW-0812">Transmembrane</keyword>
<dbReference type="RefSeq" id="WP_266280749.1">
    <property type="nucleotide sequence ID" value="NZ_JAPKNF010000001.1"/>
</dbReference>
<comment type="caution">
    <text evidence="2">The sequence shown here is derived from an EMBL/GenBank/DDBJ whole genome shotgun (WGS) entry which is preliminary data.</text>
</comment>
<dbReference type="InterPro" id="IPR025961">
    <property type="entry name" value="Metal_resist"/>
</dbReference>
<gene>
    <name evidence="2" type="ORF">QO015_001253</name>
</gene>
<keyword evidence="3" id="KW-1185">Reference proteome</keyword>
<proteinExistence type="predicted"/>
<feature type="transmembrane region" description="Helical" evidence="1">
    <location>
        <begin position="12"/>
        <end position="34"/>
    </location>
</feature>
<dbReference type="EMBL" id="JAUSWJ010000001">
    <property type="protein sequence ID" value="MDQ0515640.1"/>
    <property type="molecule type" value="Genomic_DNA"/>
</dbReference>
<reference evidence="2 3" key="1">
    <citation type="submission" date="2023-07" db="EMBL/GenBank/DDBJ databases">
        <title>Genomic Encyclopedia of Type Strains, Phase IV (KMG-IV): sequencing the most valuable type-strain genomes for metagenomic binning, comparative biology and taxonomic classification.</title>
        <authorList>
            <person name="Goeker M."/>
        </authorList>
    </citation>
    <scope>NUCLEOTIDE SEQUENCE [LARGE SCALE GENOMIC DNA]</scope>
    <source>
        <strain evidence="2 3">B1-1</strain>
    </source>
</reference>
<keyword evidence="1" id="KW-0472">Membrane</keyword>
<keyword evidence="1" id="KW-1133">Transmembrane helix</keyword>
<evidence type="ECO:0000313" key="2">
    <source>
        <dbReference type="EMBL" id="MDQ0515640.1"/>
    </source>
</evidence>
<name>A0ABU0M477_9HYPH</name>